<evidence type="ECO:0000256" key="2">
    <source>
        <dbReference type="SAM" id="Phobius"/>
    </source>
</evidence>
<proteinExistence type="predicted"/>
<gene>
    <name evidence="4" type="ORF">MNOR_LOCUS14838</name>
</gene>
<dbReference type="AlphaFoldDB" id="A0AAV2QRC5"/>
<feature type="chain" id="PRO_5043449837" evidence="3">
    <location>
        <begin position="17"/>
        <end position="295"/>
    </location>
</feature>
<feature type="region of interest" description="Disordered" evidence="1">
    <location>
        <begin position="182"/>
        <end position="233"/>
    </location>
</feature>
<feature type="compositionally biased region" description="Polar residues" evidence="1">
    <location>
        <begin position="193"/>
        <end position="205"/>
    </location>
</feature>
<evidence type="ECO:0000313" key="5">
    <source>
        <dbReference type="Proteomes" id="UP001497623"/>
    </source>
</evidence>
<organism evidence="4 5">
    <name type="scientific">Meganyctiphanes norvegica</name>
    <name type="common">Northern krill</name>
    <name type="synonym">Thysanopoda norvegica</name>
    <dbReference type="NCBI Taxonomy" id="48144"/>
    <lineage>
        <taxon>Eukaryota</taxon>
        <taxon>Metazoa</taxon>
        <taxon>Ecdysozoa</taxon>
        <taxon>Arthropoda</taxon>
        <taxon>Crustacea</taxon>
        <taxon>Multicrustacea</taxon>
        <taxon>Malacostraca</taxon>
        <taxon>Eumalacostraca</taxon>
        <taxon>Eucarida</taxon>
        <taxon>Euphausiacea</taxon>
        <taxon>Euphausiidae</taxon>
        <taxon>Meganyctiphanes</taxon>
    </lineage>
</organism>
<evidence type="ECO:0000313" key="4">
    <source>
        <dbReference type="EMBL" id="CAL4093359.1"/>
    </source>
</evidence>
<keyword evidence="2" id="KW-0472">Membrane</keyword>
<dbReference type="Proteomes" id="UP001497623">
    <property type="component" value="Unassembled WGS sequence"/>
</dbReference>
<keyword evidence="3" id="KW-0732">Signal</keyword>
<evidence type="ECO:0000256" key="1">
    <source>
        <dbReference type="SAM" id="MobiDB-lite"/>
    </source>
</evidence>
<keyword evidence="5" id="KW-1185">Reference proteome</keyword>
<accession>A0AAV2QRC5</accession>
<evidence type="ECO:0000256" key="3">
    <source>
        <dbReference type="SAM" id="SignalP"/>
    </source>
</evidence>
<protein>
    <submittedName>
        <fullName evidence="4">Uncharacterized protein</fullName>
    </submittedName>
</protein>
<feature type="transmembrane region" description="Helical" evidence="2">
    <location>
        <begin position="264"/>
        <end position="283"/>
    </location>
</feature>
<sequence>MFGLLYLCTFVCLVFGIRNRDPPECERNVDDKYMGCCVYKIESDGICQTYLGKSDRNGSFLYYIQPLSLGRTSTELDSTNTKANKKWTKHHMLFHAATMGNINEWHKIKIRRNKATQSNNTFYYSLEIDTDIQDNSTTLKLENHDQVQIRVKTVTALWSFDCDPRVYQNSSQVELVSEPAQAHELAPEPTPTSPVVTKYTDTPINTRIKPRPKQPHEPASEPTPEPTPTSPVVTVITDTPITLPIKAGDDKGDQNTRTFSLRGYHVAITAALILGVTLFVLFIRHKRKNTDYRGM</sequence>
<dbReference type="EMBL" id="CAXKWB010009070">
    <property type="protein sequence ID" value="CAL4093359.1"/>
    <property type="molecule type" value="Genomic_DNA"/>
</dbReference>
<feature type="signal peptide" evidence="3">
    <location>
        <begin position="1"/>
        <end position="16"/>
    </location>
</feature>
<keyword evidence="2" id="KW-1133">Transmembrane helix</keyword>
<reference evidence="4 5" key="1">
    <citation type="submission" date="2024-05" db="EMBL/GenBank/DDBJ databases">
        <authorList>
            <person name="Wallberg A."/>
        </authorList>
    </citation>
    <scope>NUCLEOTIDE SEQUENCE [LARGE SCALE GENOMIC DNA]</scope>
</reference>
<keyword evidence="2" id="KW-0812">Transmembrane</keyword>
<name>A0AAV2QRC5_MEGNR</name>
<comment type="caution">
    <text evidence="4">The sequence shown here is derived from an EMBL/GenBank/DDBJ whole genome shotgun (WGS) entry which is preliminary data.</text>
</comment>